<dbReference type="NCBIfam" id="TIGR01930">
    <property type="entry name" value="AcCoA-C-Actrans"/>
    <property type="match status" value="1"/>
</dbReference>
<keyword evidence="9" id="KW-1185">Reference proteome</keyword>
<feature type="domain" description="Thiolase C-terminal" evidence="7">
    <location>
        <begin position="272"/>
        <end position="394"/>
    </location>
</feature>
<comment type="caution">
    <text evidence="8">The sequence shown here is derived from an EMBL/GenBank/DDBJ whole genome shotgun (WGS) entry which is preliminary data.</text>
</comment>
<dbReference type="AlphaFoldDB" id="A0A031LVR8"/>
<comment type="similarity">
    <text evidence="1">Belongs to the thiolase-like superfamily. Thiolase family.</text>
</comment>
<dbReference type="Gene3D" id="3.40.47.10">
    <property type="match status" value="1"/>
</dbReference>
<feature type="domain" description="Thiolase N-terminal" evidence="6">
    <location>
        <begin position="5"/>
        <end position="264"/>
    </location>
</feature>
<evidence type="ECO:0000256" key="4">
    <source>
        <dbReference type="ARBA" id="ARBA00023315"/>
    </source>
</evidence>
<evidence type="ECO:0000259" key="7">
    <source>
        <dbReference type="Pfam" id="PF02803"/>
    </source>
</evidence>
<dbReference type="RefSeq" id="WP_048098720.1">
    <property type="nucleotide sequence ID" value="NZ_JFZT01000016.1"/>
</dbReference>
<dbReference type="InterPro" id="IPR002155">
    <property type="entry name" value="Thiolase"/>
</dbReference>
<sequence length="395" mass="43475">MLDEVYLVDFLRTPFTKFSRKEPQKDLFYNLRPEELAGRVIRELIERNNINPQDIEEIVTGCALQVGEQWSYGGRHEIFAGMLPYTIPTMAIDRQCASSLTSISTASMEISTGMADIVIAGGIEKLSKVPMYDNPNIEINVNFLKDPKYSDYDLQVGYVMGLTAEKLAEEAKISREEMDRFSLRSHQLAYRAFQGGFFKREIMPIRVKVEDSDREIDQDQSIRPDTSLEKLLQLPPSFKPNGVITAGNSAPLNTGASYVLLMSKRSIEKYGLTPLAKIKSFGYAGVPPDVMGKGPIPASKKALEKAKLQVKDIGIWEINEAFAVVVLNTIKELGIEEEKVNKRGGAIAIGHPLGATGARLVGTLARQLNIDGEDYGIATLCVGGGQGGSIVIERA</sequence>
<evidence type="ECO:0000256" key="3">
    <source>
        <dbReference type="ARBA" id="ARBA00023229"/>
    </source>
</evidence>
<dbReference type="EC" id="2.3.1.16" evidence="5"/>
<dbReference type="PROSITE" id="PS00099">
    <property type="entry name" value="THIOLASE_3"/>
    <property type="match status" value="1"/>
</dbReference>
<dbReference type="PROSITE" id="PS00737">
    <property type="entry name" value="THIOLASE_2"/>
    <property type="match status" value="1"/>
</dbReference>
<protein>
    <recommendedName>
        <fullName evidence="5">acetyl-CoA C-acyltransferase</fullName>
        <ecNumber evidence="5">2.3.1.16</ecNumber>
    </recommendedName>
</protein>
<dbReference type="PANTHER" id="PTHR43853">
    <property type="entry name" value="3-KETOACYL-COA THIOLASE, PEROXISOMAL"/>
    <property type="match status" value="1"/>
</dbReference>
<keyword evidence="3" id="KW-0414">Isoprene biosynthesis</keyword>
<dbReference type="STRING" id="1160895.CM19_01690"/>
<reference evidence="8 9" key="1">
    <citation type="submission" date="2014-03" db="EMBL/GenBank/DDBJ databases">
        <title>Draft genome sequence of the novel thermoacidophilic archaea Acidianus copahuensis ALE1 strain, isolated from Copahue volcanic area in Neuquen Argentina.</title>
        <authorList>
            <person name="Urbieta M.S."/>
            <person name="Rascovan N."/>
            <person name="Castro C."/>
            <person name="Revale S."/>
            <person name="Giaveno M.A."/>
            <person name="Vazquez M.P."/>
            <person name="Donati E.R."/>
        </authorList>
    </citation>
    <scope>NUCLEOTIDE SEQUENCE [LARGE SCALE GENOMIC DNA]</scope>
    <source>
        <strain evidence="8 9">ALE1</strain>
    </source>
</reference>
<dbReference type="NCBIfam" id="NF005033">
    <property type="entry name" value="PRK06445.1"/>
    <property type="match status" value="1"/>
</dbReference>
<dbReference type="InterPro" id="IPR050215">
    <property type="entry name" value="Thiolase-like_sf_Thiolase"/>
</dbReference>
<gene>
    <name evidence="8" type="ORF">CM19_01690</name>
</gene>
<evidence type="ECO:0000256" key="2">
    <source>
        <dbReference type="ARBA" id="ARBA00022679"/>
    </source>
</evidence>
<dbReference type="InterPro" id="IPR020613">
    <property type="entry name" value="Thiolase_CS"/>
</dbReference>
<dbReference type="GO" id="GO:0006635">
    <property type="term" value="P:fatty acid beta-oxidation"/>
    <property type="evidence" value="ECO:0007669"/>
    <property type="project" value="TreeGrafter"/>
</dbReference>
<dbReference type="PANTHER" id="PTHR43853:SF2">
    <property type="entry name" value="3-OXOADIPYL-COA_3-OXO-5,6-DEHYDROSUBERYL-COA THIOLASE"/>
    <property type="match status" value="1"/>
</dbReference>
<dbReference type="GO" id="GO:0005737">
    <property type="term" value="C:cytoplasm"/>
    <property type="evidence" value="ECO:0007669"/>
    <property type="project" value="UniProtKB-ARBA"/>
</dbReference>
<dbReference type="GO" id="GO:0003988">
    <property type="term" value="F:acetyl-CoA C-acyltransferase activity"/>
    <property type="evidence" value="ECO:0007669"/>
    <property type="project" value="UniProtKB-EC"/>
</dbReference>
<dbReference type="SUPFAM" id="SSF53901">
    <property type="entry name" value="Thiolase-like"/>
    <property type="match status" value="2"/>
</dbReference>
<evidence type="ECO:0000259" key="6">
    <source>
        <dbReference type="Pfam" id="PF00108"/>
    </source>
</evidence>
<dbReference type="CDD" id="cd00751">
    <property type="entry name" value="thiolase"/>
    <property type="match status" value="1"/>
</dbReference>
<dbReference type="Proteomes" id="UP000024332">
    <property type="component" value="Unassembled WGS sequence"/>
</dbReference>
<dbReference type="Pfam" id="PF00108">
    <property type="entry name" value="Thiolase_N"/>
    <property type="match status" value="1"/>
</dbReference>
<organism evidence="8 9">
    <name type="scientific">Candidatus Acidianus copahuensis</name>
    <dbReference type="NCBI Taxonomy" id="1160895"/>
    <lineage>
        <taxon>Archaea</taxon>
        <taxon>Thermoproteota</taxon>
        <taxon>Thermoprotei</taxon>
        <taxon>Sulfolobales</taxon>
        <taxon>Sulfolobaceae</taxon>
        <taxon>Acidianus</taxon>
    </lineage>
</organism>
<keyword evidence="4 8" id="KW-0012">Acyltransferase</keyword>
<keyword evidence="2 8" id="KW-0808">Transferase</keyword>
<dbReference type="PIRSF" id="PIRSF000429">
    <property type="entry name" value="Ac-CoA_Ac_transf"/>
    <property type="match status" value="1"/>
</dbReference>
<dbReference type="InterPro" id="IPR020610">
    <property type="entry name" value="Thiolase_AS"/>
</dbReference>
<dbReference type="GO" id="GO:0010124">
    <property type="term" value="P:phenylacetate catabolic process"/>
    <property type="evidence" value="ECO:0007669"/>
    <property type="project" value="TreeGrafter"/>
</dbReference>
<evidence type="ECO:0000313" key="8">
    <source>
        <dbReference type="EMBL" id="EZQ11228.1"/>
    </source>
</evidence>
<proteinExistence type="inferred from homology"/>
<dbReference type="InterPro" id="IPR016039">
    <property type="entry name" value="Thiolase-like"/>
</dbReference>
<dbReference type="GO" id="GO:0008299">
    <property type="term" value="P:isoprenoid biosynthetic process"/>
    <property type="evidence" value="ECO:0007669"/>
    <property type="project" value="UniProtKB-KW"/>
</dbReference>
<evidence type="ECO:0000256" key="1">
    <source>
        <dbReference type="ARBA" id="ARBA00010982"/>
    </source>
</evidence>
<dbReference type="EMBL" id="JFZT01000016">
    <property type="protein sequence ID" value="EZQ11228.1"/>
    <property type="molecule type" value="Genomic_DNA"/>
</dbReference>
<dbReference type="InterPro" id="IPR020616">
    <property type="entry name" value="Thiolase_N"/>
</dbReference>
<accession>A0A031LVR8</accession>
<evidence type="ECO:0000256" key="5">
    <source>
        <dbReference type="ARBA" id="ARBA00024073"/>
    </source>
</evidence>
<dbReference type="Pfam" id="PF02803">
    <property type="entry name" value="Thiolase_C"/>
    <property type="match status" value="1"/>
</dbReference>
<dbReference type="InterPro" id="IPR020617">
    <property type="entry name" value="Thiolase_C"/>
</dbReference>
<name>A0A031LVR8_9CREN</name>
<dbReference type="FunFam" id="3.40.47.10:FF:000010">
    <property type="entry name" value="Acetyl-CoA acetyltransferase (Thiolase)"/>
    <property type="match status" value="1"/>
</dbReference>
<evidence type="ECO:0000313" key="9">
    <source>
        <dbReference type="Proteomes" id="UP000024332"/>
    </source>
</evidence>
<dbReference type="OrthoDB" id="25212at2157"/>